<organism evidence="1 2">
    <name type="scientific">Sphaerobolus stellatus (strain SS14)</name>
    <dbReference type="NCBI Taxonomy" id="990650"/>
    <lineage>
        <taxon>Eukaryota</taxon>
        <taxon>Fungi</taxon>
        <taxon>Dikarya</taxon>
        <taxon>Basidiomycota</taxon>
        <taxon>Agaricomycotina</taxon>
        <taxon>Agaricomycetes</taxon>
        <taxon>Phallomycetidae</taxon>
        <taxon>Geastrales</taxon>
        <taxon>Sphaerobolaceae</taxon>
        <taxon>Sphaerobolus</taxon>
    </lineage>
</organism>
<dbReference type="HOGENOM" id="CLU_055866_0_0_1"/>
<gene>
    <name evidence="1" type="ORF">M422DRAFT_47131</name>
</gene>
<reference evidence="1 2" key="1">
    <citation type="submission" date="2014-06" db="EMBL/GenBank/DDBJ databases">
        <title>Evolutionary Origins and Diversification of the Mycorrhizal Mutualists.</title>
        <authorList>
            <consortium name="DOE Joint Genome Institute"/>
            <consortium name="Mycorrhizal Genomics Consortium"/>
            <person name="Kohler A."/>
            <person name="Kuo A."/>
            <person name="Nagy L.G."/>
            <person name="Floudas D."/>
            <person name="Copeland A."/>
            <person name="Barry K.W."/>
            <person name="Cichocki N."/>
            <person name="Veneault-Fourrey C."/>
            <person name="LaButti K."/>
            <person name="Lindquist E.A."/>
            <person name="Lipzen A."/>
            <person name="Lundell T."/>
            <person name="Morin E."/>
            <person name="Murat C."/>
            <person name="Riley R."/>
            <person name="Ohm R."/>
            <person name="Sun H."/>
            <person name="Tunlid A."/>
            <person name="Henrissat B."/>
            <person name="Grigoriev I.V."/>
            <person name="Hibbett D.S."/>
            <person name="Martin F."/>
        </authorList>
    </citation>
    <scope>NUCLEOTIDE SEQUENCE [LARGE SCALE GENOMIC DNA]</scope>
    <source>
        <strain evidence="1 2">SS14</strain>
    </source>
</reference>
<name>A0A0C9VRJ0_SPHS4</name>
<sequence length="352" mass="40000">MFDTVAYNCYELQEAEIYYGSRERSGYGDPKDKCAFTKLRNLTRISIRIIGTVLQTANFSIAVMDIIMSECPDLRDLHLEAGPTDSLQIFSLLEDGDWADLRNFTAKNVQFFPDNTTVKDKWHIFVGFVHRHCMMERINFSQTDAVFLGQVGTSALPRLRSIQITNSRSNLAPLRLCKMLTRTAVNNLWHFQGPVDEKTLPLLAQFRSLRSCTPIMKNTLLPQLTLSLPFLERLCVNVDWHGKYHGGNINSLLLTHIDSLMTMGCLTHLAGFMSSISLKLPDGVRILRRLASLRRLRYVQARALAEGGWVTIDRNTEGNFVGFRYIHNPDLDADNWGGFFKGFVLDAYKPNG</sequence>
<proteinExistence type="predicted"/>
<dbReference type="AlphaFoldDB" id="A0A0C9VRJ0"/>
<evidence type="ECO:0000313" key="1">
    <source>
        <dbReference type="EMBL" id="KIJ45022.1"/>
    </source>
</evidence>
<accession>A0A0C9VRJ0</accession>
<dbReference type="Proteomes" id="UP000054279">
    <property type="component" value="Unassembled WGS sequence"/>
</dbReference>
<evidence type="ECO:0000313" key="2">
    <source>
        <dbReference type="Proteomes" id="UP000054279"/>
    </source>
</evidence>
<keyword evidence="2" id="KW-1185">Reference proteome</keyword>
<dbReference type="EMBL" id="KN837114">
    <property type="protein sequence ID" value="KIJ45022.1"/>
    <property type="molecule type" value="Genomic_DNA"/>
</dbReference>
<evidence type="ECO:0008006" key="3">
    <source>
        <dbReference type="Google" id="ProtNLM"/>
    </source>
</evidence>
<protein>
    <recommendedName>
        <fullName evidence="3">F-box domain-containing protein</fullName>
    </recommendedName>
</protein>